<evidence type="ECO:0000256" key="4">
    <source>
        <dbReference type="ARBA" id="ARBA00022448"/>
    </source>
</evidence>
<keyword evidence="4" id="KW-0813">Transport</keyword>
<keyword evidence="8 9" id="KW-0472">Membrane</keyword>
<dbReference type="Pfam" id="PF00497">
    <property type="entry name" value="SBP_bac_3"/>
    <property type="match status" value="1"/>
</dbReference>
<feature type="domain" description="Solute-binding protein family 3/N-terminal" evidence="10">
    <location>
        <begin position="487"/>
        <end position="713"/>
    </location>
</feature>
<keyword evidence="12" id="KW-1185">Reference proteome</keyword>
<evidence type="ECO:0000256" key="2">
    <source>
        <dbReference type="ARBA" id="ARBA00004196"/>
    </source>
</evidence>
<evidence type="ECO:0000256" key="6">
    <source>
        <dbReference type="ARBA" id="ARBA00022729"/>
    </source>
</evidence>
<dbReference type="PRINTS" id="PR00173">
    <property type="entry name" value="EDTRNSPORT"/>
</dbReference>
<dbReference type="RefSeq" id="WP_305908513.1">
    <property type="nucleotide sequence ID" value="NZ_CP157743.1"/>
</dbReference>
<dbReference type="InterPro" id="IPR036458">
    <property type="entry name" value="Na:dicarbo_symporter_sf"/>
</dbReference>
<feature type="transmembrane region" description="Helical" evidence="9">
    <location>
        <begin position="257"/>
        <end position="275"/>
    </location>
</feature>
<reference evidence="11 12" key="1">
    <citation type="journal article" date="2024" name="Microbiology">
        <title>Methylomarinum rosea sp. nov., a novel halophilic methanotrophic bacterium from the hypersaline Lake Elton.</title>
        <authorList>
            <person name="Suleimanov R.Z."/>
            <person name="Oshkin I.Y."/>
            <person name="Danilova O.V."/>
            <person name="Suzina N.E."/>
            <person name="Dedysh S.N."/>
        </authorList>
    </citation>
    <scope>NUCLEOTIDE SEQUENCE [LARGE SCALE GENOMIC DNA]</scope>
    <source>
        <strain evidence="11 12">Ch1-1</strain>
    </source>
</reference>
<feature type="transmembrane region" description="Helical" evidence="9">
    <location>
        <begin position="17"/>
        <end position="38"/>
    </location>
</feature>
<evidence type="ECO:0000256" key="8">
    <source>
        <dbReference type="ARBA" id="ARBA00023136"/>
    </source>
</evidence>
<dbReference type="SUPFAM" id="SSF53850">
    <property type="entry name" value="Periplasmic binding protein-like II"/>
    <property type="match status" value="1"/>
</dbReference>
<feature type="transmembrane region" description="Helical" evidence="9">
    <location>
        <begin position="185"/>
        <end position="206"/>
    </location>
</feature>
<sequence>MSPSTDLSVSKHKPQRFAFTWWIVGSLFLGIFVGLFFGGDAEKLQVLGDIYIGLLQMTVLPFVMFALIANIGLLNYFEARLLARHGLLILMTLWLIGICSVWAFSLALPTMESGAFFSSLLTQAPAKLQFIDLFIPANPFMALSQNAVPAVVLFSMLFGIACIGFPERKSLLEHCNQAAKVLLRVNGFVVKLTPIGVFGIAASAAGTLTLEEFGRVQAYVLMLLLAVLIVTLIILPLLIMSCTPFTYRQIFRASRDALLTAFVVGSIFAIIPLLTQGVSRLFHAHVTAGEEHVRIPDLVLPLAYPFPDIGRLLSLVFIVFAAWFYGKPLDFLQYPEMLTIGLFLSFGKLITAIPFLLDIYHIPDDIFNLFLTVGIICRRFADVAGAMHLLTFTIVTTAIMTGHFKIRWRLVLWTIMITLLSFMISITALRLHLTHSVTDLYSKDQEILQMQLLYSGVNAKVLDYSRPNPAPLTEGQKMLDRIQQRGLIRIGILEDNLPFSYYNHNWQLVGFDVELMHHLAKDLGVGIEFVPYESEYLMQELENDHFDIAVSSITANPRLLASRRVLYSISYLNTNFAFVVPDHQRTEFADAENVRALENIRVGVRKDSVFADRIKYYFPNLQVDELDSESDFFAIESFRQQALVTSAEGGSAWTLLNPGYEAVNPLPGKAGAPLVIAIGGEDLQLEKYLSTWITLKRQDGTIKQLFEHWIQGKTPHPGKQRRWSILHDVLQQSD</sequence>
<dbReference type="KEGG" id="mech:Q9L42_010315"/>
<feature type="transmembrane region" description="Helical" evidence="9">
    <location>
        <begin position="410"/>
        <end position="433"/>
    </location>
</feature>
<evidence type="ECO:0000313" key="11">
    <source>
        <dbReference type="EMBL" id="XBS22496.1"/>
    </source>
</evidence>
<dbReference type="InterPro" id="IPR001638">
    <property type="entry name" value="Solute-binding_3/MltF_N"/>
</dbReference>
<protein>
    <submittedName>
        <fullName evidence="11">Cation:dicarboxylase symporter family transporter</fullName>
    </submittedName>
</protein>
<dbReference type="GO" id="GO:0016020">
    <property type="term" value="C:membrane"/>
    <property type="evidence" value="ECO:0007669"/>
    <property type="project" value="UniProtKB-SubCell"/>
</dbReference>
<evidence type="ECO:0000259" key="10">
    <source>
        <dbReference type="SMART" id="SM00062"/>
    </source>
</evidence>
<feature type="transmembrane region" description="Helical" evidence="9">
    <location>
        <begin position="309"/>
        <end position="326"/>
    </location>
</feature>
<accession>A0AAU7P0W5</accession>
<dbReference type="EMBL" id="CP157743">
    <property type="protein sequence ID" value="XBS22496.1"/>
    <property type="molecule type" value="Genomic_DNA"/>
</dbReference>
<comment type="similarity">
    <text evidence="3">Belongs to the bacterial solute-binding protein 3 family.</text>
</comment>
<dbReference type="PROSITE" id="PS01039">
    <property type="entry name" value="SBP_BACTERIAL_3"/>
    <property type="match status" value="1"/>
</dbReference>
<dbReference type="SMART" id="SM00062">
    <property type="entry name" value="PBPb"/>
    <property type="match status" value="1"/>
</dbReference>
<evidence type="ECO:0000313" key="12">
    <source>
        <dbReference type="Proteomes" id="UP001225378"/>
    </source>
</evidence>
<evidence type="ECO:0000256" key="3">
    <source>
        <dbReference type="ARBA" id="ARBA00010333"/>
    </source>
</evidence>
<dbReference type="GO" id="GO:0015293">
    <property type="term" value="F:symporter activity"/>
    <property type="evidence" value="ECO:0007669"/>
    <property type="project" value="InterPro"/>
</dbReference>
<feature type="transmembrane region" description="Helical" evidence="9">
    <location>
        <begin position="50"/>
        <end position="74"/>
    </location>
</feature>
<dbReference type="GO" id="GO:0030313">
    <property type="term" value="C:cell envelope"/>
    <property type="evidence" value="ECO:0007669"/>
    <property type="project" value="UniProtKB-SubCell"/>
</dbReference>
<organism evidence="11 12">
    <name type="scientific">Methylomarinum roseum</name>
    <dbReference type="NCBI Taxonomy" id="3067653"/>
    <lineage>
        <taxon>Bacteria</taxon>
        <taxon>Pseudomonadati</taxon>
        <taxon>Pseudomonadota</taxon>
        <taxon>Gammaproteobacteria</taxon>
        <taxon>Methylococcales</taxon>
        <taxon>Methylococcaceae</taxon>
        <taxon>Methylomarinum</taxon>
    </lineage>
</organism>
<dbReference type="PANTHER" id="PTHR35936">
    <property type="entry name" value="MEMBRANE-BOUND LYTIC MUREIN TRANSGLYCOSYLASE F"/>
    <property type="match status" value="1"/>
</dbReference>
<dbReference type="InterPro" id="IPR001991">
    <property type="entry name" value="Na-dicarboxylate_symporter"/>
</dbReference>
<gene>
    <name evidence="11" type="ORF">Q9L42_010315</name>
</gene>
<dbReference type="Gene3D" id="3.40.190.10">
    <property type="entry name" value="Periplasmic binding protein-like II"/>
    <property type="match status" value="2"/>
</dbReference>
<evidence type="ECO:0000256" key="5">
    <source>
        <dbReference type="ARBA" id="ARBA00022692"/>
    </source>
</evidence>
<dbReference type="Pfam" id="PF00375">
    <property type="entry name" value="SDF"/>
    <property type="match status" value="1"/>
</dbReference>
<feature type="transmembrane region" description="Helical" evidence="9">
    <location>
        <begin position="369"/>
        <end position="398"/>
    </location>
</feature>
<keyword evidence="6" id="KW-0732">Signal</keyword>
<name>A0AAU7P0W5_9GAMM</name>
<evidence type="ECO:0000256" key="1">
    <source>
        <dbReference type="ARBA" id="ARBA00004141"/>
    </source>
</evidence>
<dbReference type="PANTHER" id="PTHR35936:SF19">
    <property type="entry name" value="AMINO-ACID-BINDING PROTEIN YXEM-RELATED"/>
    <property type="match status" value="1"/>
</dbReference>
<feature type="transmembrane region" description="Helical" evidence="9">
    <location>
        <begin position="218"/>
        <end position="245"/>
    </location>
</feature>
<dbReference type="Gene3D" id="1.10.3860.10">
    <property type="entry name" value="Sodium:dicarboxylate symporter"/>
    <property type="match status" value="1"/>
</dbReference>
<dbReference type="AlphaFoldDB" id="A0AAU7P0W5"/>
<dbReference type="SUPFAM" id="SSF118215">
    <property type="entry name" value="Proton glutamate symport protein"/>
    <property type="match status" value="1"/>
</dbReference>
<feature type="transmembrane region" description="Helical" evidence="9">
    <location>
        <begin position="86"/>
        <end position="108"/>
    </location>
</feature>
<dbReference type="Proteomes" id="UP001225378">
    <property type="component" value="Chromosome"/>
</dbReference>
<comment type="subcellular location">
    <subcellularLocation>
        <location evidence="2">Cell envelope</location>
    </subcellularLocation>
    <subcellularLocation>
        <location evidence="1">Membrane</location>
        <topology evidence="1">Multi-pass membrane protein</topology>
    </subcellularLocation>
</comment>
<keyword evidence="7 9" id="KW-1133">Transmembrane helix</keyword>
<keyword evidence="5 9" id="KW-0812">Transmembrane</keyword>
<evidence type="ECO:0000256" key="9">
    <source>
        <dbReference type="SAM" id="Phobius"/>
    </source>
</evidence>
<dbReference type="CDD" id="cd13530">
    <property type="entry name" value="PBP2_peptides_like"/>
    <property type="match status" value="1"/>
</dbReference>
<proteinExistence type="inferred from homology"/>
<feature type="transmembrane region" description="Helical" evidence="9">
    <location>
        <begin position="147"/>
        <end position="165"/>
    </location>
</feature>
<feature type="transmembrane region" description="Helical" evidence="9">
    <location>
        <begin position="338"/>
        <end position="357"/>
    </location>
</feature>
<evidence type="ECO:0000256" key="7">
    <source>
        <dbReference type="ARBA" id="ARBA00022989"/>
    </source>
</evidence>
<dbReference type="InterPro" id="IPR018313">
    <property type="entry name" value="SBP_3_CS"/>
</dbReference>